<dbReference type="SUPFAM" id="SSF53756">
    <property type="entry name" value="UDP-Glycosyltransferase/glycogen phosphorylase"/>
    <property type="match status" value="1"/>
</dbReference>
<dbReference type="EMBL" id="CP025704">
    <property type="protein sequence ID" value="AUN96836.1"/>
    <property type="molecule type" value="Genomic_DNA"/>
</dbReference>
<dbReference type="KEGG" id="bsto:C0V70_01690"/>
<reference evidence="1 2" key="1">
    <citation type="submission" date="2018-01" db="EMBL/GenBank/DDBJ databases">
        <title>Complete genome sequence of Bacteriovorax stolpii DSM12778.</title>
        <authorList>
            <person name="Tang B."/>
            <person name="Chang J."/>
        </authorList>
    </citation>
    <scope>NUCLEOTIDE SEQUENCE [LARGE SCALE GENOMIC DNA]</scope>
    <source>
        <strain evidence="1 2">DSM 12778</strain>
    </source>
</reference>
<organism evidence="1 2">
    <name type="scientific">Bacteriovorax stolpii</name>
    <name type="common">Bdellovibrio stolpii</name>
    <dbReference type="NCBI Taxonomy" id="960"/>
    <lineage>
        <taxon>Bacteria</taxon>
        <taxon>Pseudomonadati</taxon>
        <taxon>Bdellovibrionota</taxon>
        <taxon>Bacteriovoracia</taxon>
        <taxon>Bacteriovoracales</taxon>
        <taxon>Bacteriovoracaceae</taxon>
        <taxon>Bacteriovorax</taxon>
    </lineage>
</organism>
<gene>
    <name evidence="1" type="ORF">C0V70_01690</name>
</gene>
<dbReference type="AlphaFoldDB" id="A0A2K9NMT5"/>
<dbReference type="Proteomes" id="UP000235584">
    <property type="component" value="Chromosome"/>
</dbReference>
<name>A0A2K9NMT5_BACTC</name>
<proteinExistence type="predicted"/>
<protein>
    <submittedName>
        <fullName evidence="1">Uncharacterized protein</fullName>
    </submittedName>
</protein>
<accession>A0A2K9NMT5</accession>
<keyword evidence="2" id="KW-1185">Reference proteome</keyword>
<dbReference type="RefSeq" id="WP_102242131.1">
    <property type="nucleotide sequence ID" value="NZ_CP025704.1"/>
</dbReference>
<evidence type="ECO:0000313" key="2">
    <source>
        <dbReference type="Proteomes" id="UP000235584"/>
    </source>
</evidence>
<sequence length="332" mass="36902">MHLSKVGFVLKQAGTANALLPLIEKLKDEGVSVDVLAYERAAQMCAKKGFAFAKISEFSGAVTHFQKSSPQVVITGTSLQSEDDGKLWAGLHLANIRTIAYVEQWCNLLERFDKVKTLPDQVWVIDETALKRLVDIFPTLAEKTKISGSPALEVSKSFTIEEIKKRNKTAFFISQPMREDDGQTSFQGYSQFHNFKLLKKTLSSDWKLKIFLHPIDTKSDWMKFVAPSELSDVDFVENGDKNSLMEEAGLIVGLTSILLVETAAAGLPTVSLQVGKKDDSDSYGIDSDSRIVKVFEEQNVTNENILKSFETAEAKKEQKQGSVEVMLKLLGK</sequence>
<evidence type="ECO:0000313" key="1">
    <source>
        <dbReference type="EMBL" id="AUN96836.1"/>
    </source>
</evidence>